<gene>
    <name evidence="2" type="ORF">JCM31447_09890</name>
</gene>
<accession>A0A4P2VJ89</accession>
<evidence type="ECO:0000313" key="2">
    <source>
        <dbReference type="EMBL" id="BBH52548.1"/>
    </source>
</evidence>
<sequence length="311" mass="35902">MTNFSCNTSPKTSLKYITNFSKKGRKLGGQVSRCQHGGVYEGYKNNKKITVLFKQGRNDGETISEYLATALYNLIIPGYASYVFFSKYDQLTYTKNVRKNDLHINIYIGTIFFEEFIEAHKIMGYEERPYFFRSLHSSRGKDFVQIFQNTNLGRILAAALWLGDYDTHTANIGGAKINGRYSFVKIDHGWSFAQIQDQMNLKKTPWSGLQAIGRPTNHFQDYDFNGFYQNSAGEFQKTIRLLKHIGPEDIKRTLQAAFHEINKYYSEEAYISFANWIGYKKANTLSLKSLIPNLIDFLTLKLYKRATSPFM</sequence>
<proteinExistence type="predicted"/>
<dbReference type="KEGG" id="sbf:JCM31447_09890"/>
<evidence type="ECO:0000259" key="1">
    <source>
        <dbReference type="Pfam" id="PF18640"/>
    </source>
</evidence>
<name>A0A4P2VJ89_FLUSA</name>
<keyword evidence="3" id="KW-1185">Reference proteome</keyword>
<dbReference type="OrthoDB" id="9342632at2"/>
<dbReference type="InterPro" id="IPR040519">
    <property type="entry name" value="LepB_N"/>
</dbReference>
<dbReference type="RefSeq" id="WP_130607149.1">
    <property type="nucleotide sequence ID" value="NZ_AP019368.1"/>
</dbReference>
<dbReference type="Proteomes" id="UP000291236">
    <property type="component" value="Chromosome"/>
</dbReference>
<evidence type="ECO:0000313" key="3">
    <source>
        <dbReference type="Proteomes" id="UP000291236"/>
    </source>
</evidence>
<dbReference type="Pfam" id="PF18640">
    <property type="entry name" value="LepB_N"/>
    <property type="match status" value="1"/>
</dbReference>
<feature type="domain" description="LepB N-terminal" evidence="1">
    <location>
        <begin position="150"/>
        <end position="288"/>
    </location>
</feature>
<organism evidence="2 3">
    <name type="scientific">Fluviispira sanaruensis</name>
    <dbReference type="NCBI Taxonomy" id="2493639"/>
    <lineage>
        <taxon>Bacteria</taxon>
        <taxon>Pseudomonadati</taxon>
        <taxon>Bdellovibrionota</taxon>
        <taxon>Oligoflexia</taxon>
        <taxon>Silvanigrellales</taxon>
        <taxon>Silvanigrellaceae</taxon>
        <taxon>Fluviispira</taxon>
    </lineage>
</organism>
<protein>
    <recommendedName>
        <fullName evidence="1">LepB N-terminal domain-containing protein</fullName>
    </recommendedName>
</protein>
<reference evidence="2 3" key="1">
    <citation type="submission" date="2018-12" db="EMBL/GenBank/DDBJ databases">
        <title>Rubrispira sanarue gen. nov., sp., nov., a member of the order Silvanigrellales, isolated from a brackish lake in Hamamatsu Japan.</title>
        <authorList>
            <person name="Maejima Y."/>
            <person name="Iino T."/>
            <person name="Muraguchi Y."/>
            <person name="Fukuda K."/>
            <person name="Nojiri H."/>
            <person name="Ohkuma M."/>
            <person name="Moriuchi R."/>
            <person name="Dohra H."/>
            <person name="Kimbara K."/>
            <person name="Shintani M."/>
        </authorList>
    </citation>
    <scope>NUCLEOTIDE SEQUENCE [LARGE SCALE GENOMIC DNA]</scope>
    <source>
        <strain evidence="2 3">RF1110005</strain>
    </source>
</reference>
<dbReference type="AlphaFoldDB" id="A0A4P2VJ89"/>
<dbReference type="EMBL" id="AP019368">
    <property type="protein sequence ID" value="BBH52548.1"/>
    <property type="molecule type" value="Genomic_DNA"/>
</dbReference>